<reference evidence="3 4" key="1">
    <citation type="submission" date="2019-07" db="EMBL/GenBank/DDBJ databases">
        <title>Whole genome shotgun sequence of Marinococcus halophilus NBRC 102359.</title>
        <authorList>
            <person name="Hosoyama A."/>
            <person name="Uohara A."/>
            <person name="Ohji S."/>
            <person name="Ichikawa N."/>
        </authorList>
    </citation>
    <scope>NUCLEOTIDE SEQUENCE [LARGE SCALE GENOMIC DNA]</scope>
    <source>
        <strain evidence="3 4">NBRC 102359</strain>
    </source>
</reference>
<feature type="transmembrane region" description="Helical" evidence="2">
    <location>
        <begin position="7"/>
        <end position="40"/>
    </location>
</feature>
<keyword evidence="4" id="KW-1185">Reference proteome</keyword>
<keyword evidence="2" id="KW-1133">Transmembrane helix</keyword>
<evidence type="ECO:0000256" key="1">
    <source>
        <dbReference type="SAM" id="MobiDB-lite"/>
    </source>
</evidence>
<feature type="transmembrane region" description="Helical" evidence="2">
    <location>
        <begin position="179"/>
        <end position="199"/>
    </location>
</feature>
<evidence type="ECO:0000313" key="4">
    <source>
        <dbReference type="Proteomes" id="UP000321051"/>
    </source>
</evidence>
<dbReference type="PANTHER" id="PTHR30354">
    <property type="entry name" value="GNT FAMILY GLUCONATE TRANSPORTER"/>
    <property type="match status" value="1"/>
</dbReference>
<feature type="transmembrane region" description="Helical" evidence="2">
    <location>
        <begin position="251"/>
        <end position="272"/>
    </location>
</feature>
<dbReference type="GO" id="GO:0015128">
    <property type="term" value="F:gluconate transmembrane transporter activity"/>
    <property type="evidence" value="ECO:0007669"/>
    <property type="project" value="InterPro"/>
</dbReference>
<dbReference type="Pfam" id="PF02447">
    <property type="entry name" value="GntP_permease"/>
    <property type="match status" value="1"/>
</dbReference>
<sequence>MSIVGMLGLIASLALLIYLTMKGINIIVAALLSSIVVAVTGGLNLQNALLDNYMTGFTDYFASWFLVFLLGAIFGKIIQETKAADSIAHWTKEKLGAKRAVFAVVAAAAIMTYGGVSLFVVGFAVYPIAVSLFQAANLPHRFIPAALVFGSISFTMTAPGSPEIQNIIPTEFFDTAPTAGGVIGILSALLVMVTGGWWLGRMVKKASDNGEEFSLPYGPSHKTKEETAAAVEAEELEPEHDPEHQPKLPNIFLAFAPLVLVIIILNVLSQFIDPTSSLLIALTAGIALACVSMSKHLQAFWDYLATGTQNALVALANTCAVVGFGSVAAQVAAFDTVVNGLVNMPGPPLLGLAIGVTVICGITGSASGGLGIALPILAPIYMAQGLNPGDMHRISALASGGIDSLPHNGYVVTTVRVICGETHKRSYKPIFFVSVVVPCIVLFLAVMAYSIF</sequence>
<comment type="caution">
    <text evidence="3">The sequence shown here is derived from an EMBL/GenBank/DDBJ whole genome shotgun (WGS) entry which is preliminary data.</text>
</comment>
<proteinExistence type="predicted"/>
<feature type="transmembrane region" description="Helical" evidence="2">
    <location>
        <begin position="352"/>
        <end position="383"/>
    </location>
</feature>
<organism evidence="3 4">
    <name type="scientific">Marinococcus halophilus</name>
    <dbReference type="NCBI Taxonomy" id="1371"/>
    <lineage>
        <taxon>Bacteria</taxon>
        <taxon>Bacillati</taxon>
        <taxon>Bacillota</taxon>
        <taxon>Bacilli</taxon>
        <taxon>Bacillales</taxon>
        <taxon>Bacillaceae</taxon>
        <taxon>Marinococcus</taxon>
    </lineage>
</organism>
<dbReference type="Proteomes" id="UP000321051">
    <property type="component" value="Unassembled WGS sequence"/>
</dbReference>
<feature type="transmembrane region" description="Helical" evidence="2">
    <location>
        <begin position="60"/>
        <end position="79"/>
    </location>
</feature>
<dbReference type="InterPro" id="IPR003474">
    <property type="entry name" value="Glcn_transporter"/>
</dbReference>
<dbReference type="AlphaFoldDB" id="A0A510Y782"/>
<gene>
    <name evidence="3" type="ORF">MHA01_21300</name>
</gene>
<dbReference type="RefSeq" id="WP_186807346.1">
    <property type="nucleotide sequence ID" value="NZ_BJUN01000011.1"/>
</dbReference>
<protein>
    <submittedName>
        <fullName evidence="3">Permease</fullName>
    </submittedName>
</protein>
<dbReference type="STRING" id="1371.GCA_900166605_02222"/>
<feature type="transmembrane region" description="Helical" evidence="2">
    <location>
        <begin position="430"/>
        <end position="451"/>
    </location>
</feature>
<evidence type="ECO:0000256" key="2">
    <source>
        <dbReference type="SAM" id="Phobius"/>
    </source>
</evidence>
<feature type="transmembrane region" description="Helical" evidence="2">
    <location>
        <begin position="278"/>
        <end position="300"/>
    </location>
</feature>
<dbReference type="PANTHER" id="PTHR30354:SF7">
    <property type="entry name" value="BLL7963 PROTEIN"/>
    <property type="match status" value="1"/>
</dbReference>
<accession>A0A510Y782</accession>
<dbReference type="EMBL" id="BJUN01000011">
    <property type="protein sequence ID" value="GEK59225.1"/>
    <property type="molecule type" value="Genomic_DNA"/>
</dbReference>
<feature type="transmembrane region" description="Helical" evidence="2">
    <location>
        <begin position="312"/>
        <end position="332"/>
    </location>
</feature>
<name>A0A510Y782_MARHA</name>
<dbReference type="GO" id="GO:0005886">
    <property type="term" value="C:plasma membrane"/>
    <property type="evidence" value="ECO:0007669"/>
    <property type="project" value="TreeGrafter"/>
</dbReference>
<feature type="region of interest" description="Disordered" evidence="1">
    <location>
        <begin position="214"/>
        <end position="243"/>
    </location>
</feature>
<feature type="transmembrane region" description="Helical" evidence="2">
    <location>
        <begin position="100"/>
        <end position="129"/>
    </location>
</feature>
<keyword evidence="2" id="KW-0472">Membrane</keyword>
<evidence type="ECO:0000313" key="3">
    <source>
        <dbReference type="EMBL" id="GEK59225.1"/>
    </source>
</evidence>
<keyword evidence="2" id="KW-0812">Transmembrane</keyword>